<dbReference type="PANTHER" id="PTHR43736">
    <property type="entry name" value="ADP-RIBOSE PYROPHOSPHATASE"/>
    <property type="match status" value="1"/>
</dbReference>
<organism evidence="5 6">
    <name type="scientific">Hyphobacterium marinum</name>
    <dbReference type="NCBI Taxonomy" id="3116574"/>
    <lineage>
        <taxon>Bacteria</taxon>
        <taxon>Pseudomonadati</taxon>
        <taxon>Pseudomonadota</taxon>
        <taxon>Alphaproteobacteria</taxon>
        <taxon>Maricaulales</taxon>
        <taxon>Maricaulaceae</taxon>
        <taxon>Hyphobacterium</taxon>
    </lineage>
</organism>
<dbReference type="InterPro" id="IPR015797">
    <property type="entry name" value="NUDIX_hydrolase-like_dom_sf"/>
</dbReference>
<dbReference type="PROSITE" id="PS00893">
    <property type="entry name" value="NUDIX_BOX"/>
    <property type="match status" value="1"/>
</dbReference>
<proteinExistence type="inferred from homology"/>
<dbReference type="PRINTS" id="PR00502">
    <property type="entry name" value="NUDIXFAMILY"/>
</dbReference>
<feature type="domain" description="Nudix hydrolase" evidence="4">
    <location>
        <begin position="8"/>
        <end position="135"/>
    </location>
</feature>
<evidence type="ECO:0000259" key="4">
    <source>
        <dbReference type="PROSITE" id="PS51462"/>
    </source>
</evidence>
<sequence>MPELSDGQRPLACVGVVCRKGDQVLLVKRGREPLKGRWSIPGGKLDFGETVREAALRELAEETGVTARITRLIDVVDSIMDGQHYVLIDFEAEWVSGEPVATDDAADARFFPVEDAIKRVEWDETRRVIAPPLPQSGT</sequence>
<dbReference type="PROSITE" id="PS51462">
    <property type="entry name" value="NUDIX"/>
    <property type="match status" value="1"/>
</dbReference>
<dbReference type="Pfam" id="PF00293">
    <property type="entry name" value="NUDIX"/>
    <property type="match status" value="1"/>
</dbReference>
<comment type="similarity">
    <text evidence="3">Belongs to the Nudix hydrolase family.</text>
</comment>
<accession>A0ABU7M1X2</accession>
<keyword evidence="2 3" id="KW-0378">Hydrolase</keyword>
<comment type="caution">
    <text evidence="5">The sequence shown here is derived from an EMBL/GenBank/DDBJ whole genome shotgun (WGS) entry which is preliminary data.</text>
</comment>
<name>A0ABU7M1X2_9PROT</name>
<dbReference type="PANTHER" id="PTHR43736:SF1">
    <property type="entry name" value="DIHYDRONEOPTERIN TRIPHOSPHATE DIPHOSPHATASE"/>
    <property type="match status" value="1"/>
</dbReference>
<dbReference type="InterPro" id="IPR000086">
    <property type="entry name" value="NUDIX_hydrolase_dom"/>
</dbReference>
<dbReference type="RefSeq" id="WP_330196976.1">
    <property type="nucleotide sequence ID" value="NZ_JAZDRO010000005.1"/>
</dbReference>
<evidence type="ECO:0000256" key="3">
    <source>
        <dbReference type="RuleBase" id="RU003476"/>
    </source>
</evidence>
<comment type="cofactor">
    <cofactor evidence="1">
        <name>Mg(2+)</name>
        <dbReference type="ChEBI" id="CHEBI:18420"/>
    </cofactor>
</comment>
<dbReference type="SUPFAM" id="SSF55811">
    <property type="entry name" value="Nudix"/>
    <property type="match status" value="1"/>
</dbReference>
<evidence type="ECO:0000256" key="1">
    <source>
        <dbReference type="ARBA" id="ARBA00001946"/>
    </source>
</evidence>
<dbReference type="Proteomes" id="UP001310692">
    <property type="component" value="Unassembled WGS sequence"/>
</dbReference>
<evidence type="ECO:0000313" key="6">
    <source>
        <dbReference type="Proteomes" id="UP001310692"/>
    </source>
</evidence>
<dbReference type="Gene3D" id="3.90.79.10">
    <property type="entry name" value="Nucleoside Triphosphate Pyrophosphohydrolase"/>
    <property type="match status" value="1"/>
</dbReference>
<protein>
    <submittedName>
        <fullName evidence="5">NUDIX hydrolase</fullName>
    </submittedName>
</protein>
<evidence type="ECO:0000313" key="5">
    <source>
        <dbReference type="EMBL" id="MEE2567415.1"/>
    </source>
</evidence>
<dbReference type="GO" id="GO:0016787">
    <property type="term" value="F:hydrolase activity"/>
    <property type="evidence" value="ECO:0007669"/>
    <property type="project" value="UniProtKB-KW"/>
</dbReference>
<dbReference type="InterPro" id="IPR020476">
    <property type="entry name" value="Nudix_hydrolase"/>
</dbReference>
<gene>
    <name evidence="5" type="ORF">V0U35_12075</name>
</gene>
<dbReference type="CDD" id="cd04673">
    <property type="entry name" value="NUDIX_ADPRase"/>
    <property type="match status" value="1"/>
</dbReference>
<evidence type="ECO:0000256" key="2">
    <source>
        <dbReference type="ARBA" id="ARBA00022801"/>
    </source>
</evidence>
<dbReference type="EMBL" id="JAZDRO010000005">
    <property type="protein sequence ID" value="MEE2567415.1"/>
    <property type="molecule type" value="Genomic_DNA"/>
</dbReference>
<dbReference type="InterPro" id="IPR020084">
    <property type="entry name" value="NUDIX_hydrolase_CS"/>
</dbReference>
<reference evidence="5 6" key="1">
    <citation type="submission" date="2024-01" db="EMBL/GenBank/DDBJ databases">
        <title>Hyphobacterium bacterium isolated from marine sediment.</title>
        <authorList>
            <person name="Zhao S."/>
        </authorList>
    </citation>
    <scope>NUCLEOTIDE SEQUENCE [LARGE SCALE GENOMIC DNA]</scope>
    <source>
        <strain evidence="5 6">Y60-23</strain>
    </source>
</reference>
<keyword evidence="6" id="KW-1185">Reference proteome</keyword>